<proteinExistence type="predicted"/>
<reference evidence="2 3" key="1">
    <citation type="submission" date="2017-03" db="EMBL/GenBank/DDBJ databases">
        <title>WGS assembly of Porphyra umbilicalis.</title>
        <authorList>
            <person name="Brawley S.H."/>
            <person name="Blouin N.A."/>
            <person name="Ficko-Blean E."/>
            <person name="Wheeler G.L."/>
            <person name="Lohr M."/>
            <person name="Goodson H.V."/>
            <person name="Jenkins J.W."/>
            <person name="Blaby-Haas C.E."/>
            <person name="Helliwell K.E."/>
            <person name="Chan C."/>
            <person name="Marriage T."/>
            <person name="Bhattacharya D."/>
            <person name="Klein A.S."/>
            <person name="Badis Y."/>
            <person name="Brodie J."/>
            <person name="Cao Y."/>
            <person name="Collen J."/>
            <person name="Dittami S.M."/>
            <person name="Gachon C.M."/>
            <person name="Green B.R."/>
            <person name="Karpowicz S."/>
            <person name="Kim J.W."/>
            <person name="Kudahl U."/>
            <person name="Lin S."/>
            <person name="Michel G."/>
            <person name="Mittag M."/>
            <person name="Olson B.J."/>
            <person name="Pangilinan J."/>
            <person name="Peng Y."/>
            <person name="Qiu H."/>
            <person name="Shu S."/>
            <person name="Singer J.T."/>
            <person name="Smith A.G."/>
            <person name="Sprecher B.N."/>
            <person name="Wagner V."/>
            <person name="Wang W."/>
            <person name="Wang Z.-Y."/>
            <person name="Yan J."/>
            <person name="Yarish C."/>
            <person name="Zoeuner-Riek S."/>
            <person name="Zhuang Y."/>
            <person name="Zou Y."/>
            <person name="Lindquist E.A."/>
            <person name="Grimwood J."/>
            <person name="Barry K."/>
            <person name="Rokhsar D.S."/>
            <person name="Schmutz J."/>
            <person name="Stiller J.W."/>
            <person name="Grossman A.R."/>
            <person name="Prochnik S.E."/>
        </authorList>
    </citation>
    <scope>NUCLEOTIDE SEQUENCE [LARGE SCALE GENOMIC DNA]</scope>
    <source>
        <strain evidence="2">4086291</strain>
    </source>
</reference>
<name>A0A1X6PB00_PORUM</name>
<gene>
    <name evidence="2" type="ORF">BU14_0131s0006</name>
</gene>
<evidence type="ECO:0000256" key="1">
    <source>
        <dbReference type="SAM" id="MobiDB-lite"/>
    </source>
</evidence>
<keyword evidence="3" id="KW-1185">Reference proteome</keyword>
<dbReference type="Proteomes" id="UP000218209">
    <property type="component" value="Unassembled WGS sequence"/>
</dbReference>
<accession>A0A1X6PB00</accession>
<dbReference type="AlphaFoldDB" id="A0A1X6PB00"/>
<protein>
    <submittedName>
        <fullName evidence="2">Uncharacterized protein</fullName>
    </submittedName>
</protein>
<feature type="region of interest" description="Disordered" evidence="1">
    <location>
        <begin position="169"/>
        <end position="188"/>
    </location>
</feature>
<organism evidence="2 3">
    <name type="scientific">Porphyra umbilicalis</name>
    <name type="common">Purple laver</name>
    <name type="synonym">Red alga</name>
    <dbReference type="NCBI Taxonomy" id="2786"/>
    <lineage>
        <taxon>Eukaryota</taxon>
        <taxon>Rhodophyta</taxon>
        <taxon>Bangiophyceae</taxon>
        <taxon>Bangiales</taxon>
        <taxon>Bangiaceae</taxon>
        <taxon>Porphyra</taxon>
    </lineage>
</organism>
<sequence>MSPPFPLSHPIVAHLAWHLGSPPFPPSPLSFTSPTMDARFIPVCTDTDRTAPLKHRKYLAAVKCAVAYPPTSTFISEVIFSMVTAHVIQLLPQPSQANDFKAQRLSRTVGKGCFTRPMFCIMICELLFVPEGPSDTECRRSHRKVSAEFAGCMRDLLYTTGPGYTCKEHQRTARADDDVRTQSHGLFE</sequence>
<dbReference type="EMBL" id="KV918827">
    <property type="protein sequence ID" value="OSX77823.1"/>
    <property type="molecule type" value="Genomic_DNA"/>
</dbReference>
<evidence type="ECO:0000313" key="3">
    <source>
        <dbReference type="Proteomes" id="UP000218209"/>
    </source>
</evidence>
<evidence type="ECO:0000313" key="2">
    <source>
        <dbReference type="EMBL" id="OSX77823.1"/>
    </source>
</evidence>